<gene>
    <name evidence="1" type="ORF">AURDEDRAFT_38538</name>
</gene>
<dbReference type="Pfam" id="PF18759">
    <property type="entry name" value="Plavaka"/>
    <property type="match status" value="1"/>
</dbReference>
<dbReference type="OMA" id="WTILEPL"/>
<evidence type="ECO:0000313" key="1">
    <source>
        <dbReference type="EMBL" id="EJD33712.1"/>
    </source>
</evidence>
<keyword evidence="2" id="KW-1185">Reference proteome</keyword>
<dbReference type="KEGG" id="adl:AURDEDRAFT_38538"/>
<dbReference type="InParanoid" id="J0WPB8"/>
<name>J0WPB8_AURST</name>
<reference evidence="2" key="1">
    <citation type="journal article" date="2012" name="Science">
        <title>The Paleozoic origin of enzymatic lignin decomposition reconstructed from 31 fungal genomes.</title>
        <authorList>
            <person name="Floudas D."/>
            <person name="Binder M."/>
            <person name="Riley R."/>
            <person name="Barry K."/>
            <person name="Blanchette R.A."/>
            <person name="Henrissat B."/>
            <person name="Martinez A.T."/>
            <person name="Otillar R."/>
            <person name="Spatafora J.W."/>
            <person name="Yadav J.S."/>
            <person name="Aerts A."/>
            <person name="Benoit I."/>
            <person name="Boyd A."/>
            <person name="Carlson A."/>
            <person name="Copeland A."/>
            <person name="Coutinho P.M."/>
            <person name="de Vries R.P."/>
            <person name="Ferreira P."/>
            <person name="Findley K."/>
            <person name="Foster B."/>
            <person name="Gaskell J."/>
            <person name="Glotzer D."/>
            <person name="Gorecki P."/>
            <person name="Heitman J."/>
            <person name="Hesse C."/>
            <person name="Hori C."/>
            <person name="Igarashi K."/>
            <person name="Jurgens J.A."/>
            <person name="Kallen N."/>
            <person name="Kersten P."/>
            <person name="Kohler A."/>
            <person name="Kuees U."/>
            <person name="Kumar T.K.A."/>
            <person name="Kuo A."/>
            <person name="LaButti K."/>
            <person name="Larrondo L.F."/>
            <person name="Lindquist E."/>
            <person name="Ling A."/>
            <person name="Lombard V."/>
            <person name="Lucas S."/>
            <person name="Lundell T."/>
            <person name="Martin R."/>
            <person name="McLaughlin D.J."/>
            <person name="Morgenstern I."/>
            <person name="Morin E."/>
            <person name="Murat C."/>
            <person name="Nagy L.G."/>
            <person name="Nolan M."/>
            <person name="Ohm R.A."/>
            <person name="Patyshakuliyeva A."/>
            <person name="Rokas A."/>
            <person name="Ruiz-Duenas F.J."/>
            <person name="Sabat G."/>
            <person name="Salamov A."/>
            <person name="Samejima M."/>
            <person name="Schmutz J."/>
            <person name="Slot J.C."/>
            <person name="St John F."/>
            <person name="Stenlid J."/>
            <person name="Sun H."/>
            <person name="Sun S."/>
            <person name="Syed K."/>
            <person name="Tsang A."/>
            <person name="Wiebenga A."/>
            <person name="Young D."/>
            <person name="Pisabarro A."/>
            <person name="Eastwood D.C."/>
            <person name="Martin F."/>
            <person name="Cullen D."/>
            <person name="Grigoriev I.V."/>
            <person name="Hibbett D.S."/>
        </authorList>
    </citation>
    <scope>NUCLEOTIDE SEQUENCE [LARGE SCALE GENOMIC DNA]</scope>
    <source>
        <strain evidence="2">TFB10046</strain>
    </source>
</reference>
<sequence length="157" mass="17304">TGDWWWELQKRLPEGALVIPIILASDKTQLTVLSGDKSAYPVYITIGNIHSDIRRQPSTRATVLLGYLPVSKFEVYAKQEDRSTAAHRLFHACMTVILAPLVQAGADGVEVLCNDGNTRRAFMVLMSYVADYPEQCLVACAQQNQCPACLVPPKARG</sequence>
<dbReference type="eggNOG" id="ENOG502SHSB">
    <property type="taxonomic scope" value="Eukaryota"/>
</dbReference>
<proteinExistence type="predicted"/>
<evidence type="ECO:0000313" key="2">
    <source>
        <dbReference type="Proteomes" id="UP000006514"/>
    </source>
</evidence>
<dbReference type="OrthoDB" id="2418900at2759"/>
<feature type="non-terminal residue" evidence="1">
    <location>
        <position position="157"/>
    </location>
</feature>
<protein>
    <submittedName>
        <fullName evidence="1">Uncharacterized protein</fullName>
    </submittedName>
</protein>
<dbReference type="EMBL" id="JH688109">
    <property type="protein sequence ID" value="EJD33712.1"/>
    <property type="molecule type" value="Genomic_DNA"/>
</dbReference>
<organism evidence="1 2">
    <name type="scientific">Auricularia subglabra (strain TFB-10046 / SS5)</name>
    <name type="common">White-rot fungus</name>
    <name type="synonym">Auricularia delicata (strain TFB10046)</name>
    <dbReference type="NCBI Taxonomy" id="717982"/>
    <lineage>
        <taxon>Eukaryota</taxon>
        <taxon>Fungi</taxon>
        <taxon>Dikarya</taxon>
        <taxon>Basidiomycota</taxon>
        <taxon>Agaricomycotina</taxon>
        <taxon>Agaricomycetes</taxon>
        <taxon>Auriculariales</taxon>
        <taxon>Auriculariaceae</taxon>
        <taxon>Auricularia</taxon>
    </lineage>
</organism>
<accession>J0WPB8</accession>
<dbReference type="Proteomes" id="UP000006514">
    <property type="component" value="Unassembled WGS sequence"/>
</dbReference>
<dbReference type="InterPro" id="IPR041078">
    <property type="entry name" value="Plavaka"/>
</dbReference>
<dbReference type="AlphaFoldDB" id="J0WPB8"/>
<feature type="non-terminal residue" evidence="1">
    <location>
        <position position="1"/>
    </location>
</feature>